<gene>
    <name evidence="1" type="ORF">ASAP_1565</name>
</gene>
<dbReference type="EMBL" id="CBLX010000009">
    <property type="protein sequence ID" value="CDG39610.1"/>
    <property type="molecule type" value="Genomic_DNA"/>
</dbReference>
<dbReference type="RefSeq" id="WP_023977210.1">
    <property type="nucleotide sequence ID" value="NZ_CBLX010000009.1"/>
</dbReference>
<reference evidence="1 2" key="1">
    <citation type="journal article" date="2014" name="Genome Biol. Evol.">
        <title>Acetic acid bacteria genomes reveal functional traits for adaptation to life in insect guts.</title>
        <authorList>
            <person name="Chouaia B."/>
            <person name="Gaiarsa S."/>
            <person name="Crotti E."/>
            <person name="Comandatore F."/>
            <person name="Degli Esposti M."/>
            <person name="Ricci I."/>
            <person name="Alma A."/>
            <person name="Favia G."/>
            <person name="Bandi C."/>
            <person name="Daffonchio D."/>
        </authorList>
    </citation>
    <scope>NUCLEOTIDE SEQUENCE [LARGE SCALE GENOMIC DNA]</scope>
    <source>
        <strain evidence="1 2">SF2.1</strain>
    </source>
</reference>
<evidence type="ECO:0000313" key="1">
    <source>
        <dbReference type="EMBL" id="CDG39610.1"/>
    </source>
</evidence>
<name>A0A060QFC0_9PROT</name>
<dbReference type="AlphaFoldDB" id="A0A060QFC0"/>
<accession>A0A060QFC0</accession>
<evidence type="ECO:0000313" key="2">
    <source>
        <dbReference type="Proteomes" id="UP000027583"/>
    </source>
</evidence>
<sequence length="65" mass="7297">MIGIVRLWTDSFPSEAAAARAAGIKRQTLHQQRNADKPLSDKVLKAAGLRRVVTVHYEFIEDPRP</sequence>
<protein>
    <submittedName>
        <fullName evidence="1">Uncharacterized protein</fullName>
    </submittedName>
</protein>
<comment type="caution">
    <text evidence="1">The sequence shown here is derived from an EMBL/GenBank/DDBJ whole genome shotgun (WGS) entry which is preliminary data.</text>
</comment>
<organism evidence="1 2">
    <name type="scientific">Asaia bogorensis</name>
    <dbReference type="NCBI Taxonomy" id="91915"/>
    <lineage>
        <taxon>Bacteria</taxon>
        <taxon>Pseudomonadati</taxon>
        <taxon>Pseudomonadota</taxon>
        <taxon>Alphaproteobacteria</taxon>
        <taxon>Acetobacterales</taxon>
        <taxon>Acetobacteraceae</taxon>
        <taxon>Asaia</taxon>
    </lineage>
</organism>
<dbReference type="Proteomes" id="UP000027583">
    <property type="component" value="Unassembled WGS sequence"/>
</dbReference>
<reference evidence="1 2" key="2">
    <citation type="journal article" date="2014" name="PLoS ONE">
        <title>Evolution of mitochondria reconstructed from the energy metabolism of living bacteria.</title>
        <authorList>
            <person name="Degli Esposti M."/>
            <person name="Chouaia B."/>
            <person name="Comandatore F."/>
            <person name="Crotti E."/>
            <person name="Sassera D."/>
            <person name="Lievens P.M."/>
            <person name="Daffonchio D."/>
            <person name="Bandi C."/>
        </authorList>
    </citation>
    <scope>NUCLEOTIDE SEQUENCE [LARGE SCALE GENOMIC DNA]</scope>
    <source>
        <strain evidence="1 2">SF2.1</strain>
    </source>
</reference>
<proteinExistence type="predicted"/>